<reference evidence="1" key="1">
    <citation type="submission" date="2014-09" db="EMBL/GenBank/DDBJ databases">
        <title>Genome sequence of the luminous mushroom Mycena chlorophos for searching fungal bioluminescence genes.</title>
        <authorList>
            <person name="Tanaka Y."/>
            <person name="Kasuga D."/>
            <person name="Oba Y."/>
            <person name="Hase S."/>
            <person name="Sato K."/>
            <person name="Oba Y."/>
            <person name="Sakakibara Y."/>
        </authorList>
    </citation>
    <scope>NUCLEOTIDE SEQUENCE</scope>
</reference>
<dbReference type="EMBL" id="DF848774">
    <property type="protein sequence ID" value="GAT54850.1"/>
    <property type="molecule type" value="Genomic_DNA"/>
</dbReference>
<dbReference type="Proteomes" id="UP000815677">
    <property type="component" value="Unassembled WGS sequence"/>
</dbReference>
<name>A0ABQ0LUU3_MYCCL</name>
<proteinExistence type="predicted"/>
<evidence type="ECO:0000313" key="1">
    <source>
        <dbReference type="EMBL" id="GAT54850.1"/>
    </source>
</evidence>
<keyword evidence="2" id="KW-1185">Reference proteome</keyword>
<protein>
    <submittedName>
        <fullName evidence="1">Uncharacterized protein</fullName>
    </submittedName>
</protein>
<accession>A0ABQ0LUU3</accession>
<evidence type="ECO:0000313" key="2">
    <source>
        <dbReference type="Proteomes" id="UP000815677"/>
    </source>
</evidence>
<gene>
    <name evidence="1" type="ORF">MCHLO_11672</name>
</gene>
<feature type="non-terminal residue" evidence="1">
    <location>
        <position position="1"/>
    </location>
</feature>
<organism evidence="1 2">
    <name type="scientific">Mycena chlorophos</name>
    <name type="common">Agaric fungus</name>
    <name type="synonym">Agaricus chlorophos</name>
    <dbReference type="NCBI Taxonomy" id="658473"/>
    <lineage>
        <taxon>Eukaryota</taxon>
        <taxon>Fungi</taxon>
        <taxon>Dikarya</taxon>
        <taxon>Basidiomycota</taxon>
        <taxon>Agaricomycotina</taxon>
        <taxon>Agaricomycetes</taxon>
        <taxon>Agaricomycetidae</taxon>
        <taxon>Agaricales</taxon>
        <taxon>Marasmiineae</taxon>
        <taxon>Mycenaceae</taxon>
        <taxon>Mycena</taxon>
    </lineage>
</organism>
<sequence length="100" mass="11448">RVQNKLETASKYRSRTTATYPLKYIACPPRRPTRRNRAGKNLDGEVIWLGREASDISIPVGWDDETENAVRARLLVFDAERLYDAELQGTWVRRQGDAGN</sequence>